<gene>
    <name evidence="4" type="ORF">Tsubulata_000690</name>
</gene>
<keyword evidence="3" id="KW-0012">Acyltransferase</keyword>
<keyword evidence="2" id="KW-0808">Transferase</keyword>
<name>A0A9Q0J680_9ROSI</name>
<dbReference type="Gene3D" id="3.30.559.10">
    <property type="entry name" value="Chloramphenicol acetyltransferase-like domain"/>
    <property type="match status" value="1"/>
</dbReference>
<dbReference type="EMBL" id="JAKUCV010005449">
    <property type="protein sequence ID" value="KAJ4831151.1"/>
    <property type="molecule type" value="Genomic_DNA"/>
</dbReference>
<dbReference type="GO" id="GO:0016746">
    <property type="term" value="F:acyltransferase activity"/>
    <property type="evidence" value="ECO:0007669"/>
    <property type="project" value="UniProtKB-KW"/>
</dbReference>
<dbReference type="InterPro" id="IPR023213">
    <property type="entry name" value="CAT-like_dom_sf"/>
</dbReference>
<protein>
    <submittedName>
        <fullName evidence="4">Uncharacterized protein</fullName>
    </submittedName>
</protein>
<reference evidence="4" key="2">
    <citation type="journal article" date="2023" name="Plants (Basel)">
        <title>Annotation of the Turnera subulata (Passifloraceae) Draft Genome Reveals the S-Locus Evolved after the Divergence of Turneroideae from Passifloroideae in a Stepwise Manner.</title>
        <authorList>
            <person name="Henning P.M."/>
            <person name="Roalson E.H."/>
            <person name="Mir W."/>
            <person name="McCubbin A.G."/>
            <person name="Shore J.S."/>
        </authorList>
    </citation>
    <scope>NUCLEOTIDE SEQUENCE</scope>
    <source>
        <strain evidence="4">F60SS</strain>
    </source>
</reference>
<reference evidence="4" key="1">
    <citation type="submission" date="2022-02" db="EMBL/GenBank/DDBJ databases">
        <authorList>
            <person name="Henning P.M."/>
            <person name="McCubbin A.G."/>
            <person name="Shore J.S."/>
        </authorList>
    </citation>
    <scope>NUCLEOTIDE SEQUENCE</scope>
    <source>
        <strain evidence="4">F60SS</strain>
        <tissue evidence="4">Leaves</tissue>
    </source>
</reference>
<keyword evidence="5" id="KW-1185">Reference proteome</keyword>
<comment type="similarity">
    <text evidence="1">Belongs to the plant acyltransferase family.</text>
</comment>
<accession>A0A9Q0J680</accession>
<dbReference type="PANTHER" id="PTHR31623">
    <property type="entry name" value="F21J9.9"/>
    <property type="match status" value="1"/>
</dbReference>
<comment type="caution">
    <text evidence="4">The sequence shown here is derived from an EMBL/GenBank/DDBJ whole genome shotgun (WGS) entry which is preliminary data.</text>
</comment>
<dbReference type="Pfam" id="PF02458">
    <property type="entry name" value="Transferase"/>
    <property type="match status" value="1"/>
</dbReference>
<evidence type="ECO:0000313" key="5">
    <source>
        <dbReference type="Proteomes" id="UP001141552"/>
    </source>
</evidence>
<sequence length="269" mass="30002">MKVSSCLSLSQLLSRQERSQLLSEWFPQLVPDPVESDTTPLRLVFRAEAISNLRAIITSTSVVNDSESLKYKPTGPEVVIAFIWMCLIRMNKARHGRLRRSLLSVAVSMLKKTTLPIPENSWGNFVTRAVARFSPGDDDAYGNGNVQLQDLAGKVHHAIESTLSDIAKASNVDEIVSLVDNANEVVFKGWEEPDTDSCNFASLCRFPIYEADYGWGKPCWVTVPLNKKMRNFVHLMDAFDGDGVEALVTLDQSGMHIFEQDPEIIPFLA</sequence>
<dbReference type="OrthoDB" id="1932220at2759"/>
<proteinExistence type="inferred from homology"/>
<evidence type="ECO:0000256" key="2">
    <source>
        <dbReference type="ARBA" id="ARBA00022679"/>
    </source>
</evidence>
<dbReference type="PANTHER" id="PTHR31623:SF124">
    <property type="entry name" value="VINORINE SYNTHASE-RELATED"/>
    <property type="match status" value="1"/>
</dbReference>
<organism evidence="4 5">
    <name type="scientific">Turnera subulata</name>
    <dbReference type="NCBI Taxonomy" id="218843"/>
    <lineage>
        <taxon>Eukaryota</taxon>
        <taxon>Viridiplantae</taxon>
        <taxon>Streptophyta</taxon>
        <taxon>Embryophyta</taxon>
        <taxon>Tracheophyta</taxon>
        <taxon>Spermatophyta</taxon>
        <taxon>Magnoliopsida</taxon>
        <taxon>eudicotyledons</taxon>
        <taxon>Gunneridae</taxon>
        <taxon>Pentapetalae</taxon>
        <taxon>rosids</taxon>
        <taxon>fabids</taxon>
        <taxon>Malpighiales</taxon>
        <taxon>Passifloraceae</taxon>
        <taxon>Turnera</taxon>
    </lineage>
</organism>
<dbReference type="AlphaFoldDB" id="A0A9Q0J680"/>
<evidence type="ECO:0000256" key="1">
    <source>
        <dbReference type="ARBA" id="ARBA00009861"/>
    </source>
</evidence>
<evidence type="ECO:0000256" key="3">
    <source>
        <dbReference type="ARBA" id="ARBA00023315"/>
    </source>
</evidence>
<evidence type="ECO:0000313" key="4">
    <source>
        <dbReference type="EMBL" id="KAJ4831151.1"/>
    </source>
</evidence>
<dbReference type="Proteomes" id="UP001141552">
    <property type="component" value="Unassembled WGS sequence"/>
</dbReference>